<dbReference type="EnsemblBacteria" id="CAD74957">
    <property type="protein sequence ID" value="CAD74957"/>
    <property type="gene ID" value="RB6703"/>
</dbReference>
<sequence>MDKRCLASKRLCSQRKRLPKDVEYTKAILPVRVADVGQEWPTYSGFLDPSPGVFDFRVVKVFDRRFGERLAEGCHARFPLRFADECESFDIAEVFHCELGVGPECGSVPAMKIGEHDHHPDFAPAFDLGIDHRHKLFVGFPGQFARENQFNDFSLGNLGDFVRHAGFRVDQRDGI</sequence>
<keyword evidence="2" id="KW-1185">Reference proteome</keyword>
<evidence type="ECO:0000313" key="2">
    <source>
        <dbReference type="Proteomes" id="UP000001025"/>
    </source>
</evidence>
<dbReference type="AlphaFoldDB" id="Q7UPV1"/>
<dbReference type="InParanoid" id="Q7UPV1"/>
<dbReference type="EMBL" id="BX294144">
    <property type="protein sequence ID" value="CAD74957.1"/>
    <property type="molecule type" value="Genomic_DNA"/>
</dbReference>
<name>Q7UPV1_RHOBA</name>
<dbReference type="Proteomes" id="UP000001025">
    <property type="component" value="Chromosome"/>
</dbReference>
<protein>
    <submittedName>
        <fullName evidence="1">Uncharacterized protein</fullName>
    </submittedName>
</protein>
<proteinExistence type="predicted"/>
<dbReference type="KEGG" id="rba:RB6703"/>
<dbReference type="HOGENOM" id="CLU_1531349_0_0_0"/>
<accession>Q7UPV1</accession>
<dbReference type="STRING" id="243090.RB6703"/>
<reference evidence="1 2" key="1">
    <citation type="journal article" date="2003" name="Proc. Natl. Acad. Sci. U.S.A.">
        <title>Complete genome sequence of the marine planctomycete Pirellula sp. strain 1.</title>
        <authorList>
            <person name="Gloeckner F.O."/>
            <person name="Kube M."/>
            <person name="Bauer M."/>
            <person name="Teeling H."/>
            <person name="Lombardot T."/>
            <person name="Ludwig W."/>
            <person name="Gade D."/>
            <person name="Beck A."/>
            <person name="Borzym K."/>
            <person name="Heitmann K."/>
            <person name="Rabus R."/>
            <person name="Schlesner H."/>
            <person name="Amann R."/>
            <person name="Reinhardt R."/>
        </authorList>
    </citation>
    <scope>NUCLEOTIDE SEQUENCE [LARGE SCALE GENOMIC DNA]</scope>
    <source>
        <strain evidence="2">DSM 10527 / NCIMB 13988 / SH1</strain>
    </source>
</reference>
<evidence type="ECO:0000313" key="1">
    <source>
        <dbReference type="EMBL" id="CAD74957.1"/>
    </source>
</evidence>
<organism evidence="1 2">
    <name type="scientific">Rhodopirellula baltica (strain DSM 10527 / NCIMB 13988 / SH1)</name>
    <dbReference type="NCBI Taxonomy" id="243090"/>
    <lineage>
        <taxon>Bacteria</taxon>
        <taxon>Pseudomonadati</taxon>
        <taxon>Planctomycetota</taxon>
        <taxon>Planctomycetia</taxon>
        <taxon>Pirellulales</taxon>
        <taxon>Pirellulaceae</taxon>
        <taxon>Rhodopirellula</taxon>
    </lineage>
</organism>
<gene>
    <name evidence="1" type="ordered locus">RB6703</name>
</gene>